<gene>
    <name evidence="1" type="ORF">PHLCEN_2v6160</name>
</gene>
<accession>A0A2R6P0A5</accession>
<comment type="caution">
    <text evidence="1">The sequence shown here is derived from an EMBL/GenBank/DDBJ whole genome shotgun (WGS) entry which is preliminary data.</text>
</comment>
<dbReference type="AlphaFoldDB" id="A0A2R6P0A5"/>
<keyword evidence="2" id="KW-1185">Reference proteome</keyword>
<dbReference type="Proteomes" id="UP000186601">
    <property type="component" value="Unassembled WGS sequence"/>
</dbReference>
<proteinExistence type="predicted"/>
<reference evidence="1 2" key="1">
    <citation type="submission" date="2018-02" db="EMBL/GenBank/DDBJ databases">
        <title>Genome sequence of the basidiomycete white-rot fungus Phlebia centrifuga.</title>
        <authorList>
            <person name="Granchi Z."/>
            <person name="Peng M."/>
            <person name="de Vries R.P."/>
            <person name="Hilden K."/>
            <person name="Makela M.R."/>
            <person name="Grigoriev I."/>
            <person name="Riley R."/>
        </authorList>
    </citation>
    <scope>NUCLEOTIDE SEQUENCE [LARGE SCALE GENOMIC DNA]</scope>
    <source>
        <strain evidence="1 2">FBCC195</strain>
    </source>
</reference>
<protein>
    <submittedName>
        <fullName evidence="1">Uncharacterized protein</fullName>
    </submittedName>
</protein>
<name>A0A2R6P0A5_9APHY</name>
<evidence type="ECO:0000313" key="1">
    <source>
        <dbReference type="EMBL" id="PSR82090.1"/>
    </source>
</evidence>
<organism evidence="1 2">
    <name type="scientific">Hermanssonia centrifuga</name>
    <dbReference type="NCBI Taxonomy" id="98765"/>
    <lineage>
        <taxon>Eukaryota</taxon>
        <taxon>Fungi</taxon>
        <taxon>Dikarya</taxon>
        <taxon>Basidiomycota</taxon>
        <taxon>Agaricomycotina</taxon>
        <taxon>Agaricomycetes</taxon>
        <taxon>Polyporales</taxon>
        <taxon>Meruliaceae</taxon>
        <taxon>Hermanssonia</taxon>
    </lineage>
</organism>
<sequence length="94" mass="10513">MAVQSRHQIYHQAGFEEVAKPLQHRGGYERDQMKQALHNCITVVQVDYASIVPLNRHRTGYPIRSNKEATEAWIETSSIKACGLLHGNGSLAAK</sequence>
<dbReference type="EMBL" id="MLYV02000600">
    <property type="protein sequence ID" value="PSR82090.1"/>
    <property type="molecule type" value="Genomic_DNA"/>
</dbReference>
<evidence type="ECO:0000313" key="2">
    <source>
        <dbReference type="Proteomes" id="UP000186601"/>
    </source>
</evidence>